<proteinExistence type="predicted"/>
<gene>
    <name evidence="1" type="ORF">Patl1_27432</name>
</gene>
<keyword evidence="2" id="KW-1185">Reference proteome</keyword>
<dbReference type="EMBL" id="CM047901">
    <property type="protein sequence ID" value="KAJ0097236.1"/>
    <property type="molecule type" value="Genomic_DNA"/>
</dbReference>
<name>A0ACC1BEB3_9ROSI</name>
<evidence type="ECO:0000313" key="1">
    <source>
        <dbReference type="EMBL" id="KAJ0097236.1"/>
    </source>
</evidence>
<evidence type="ECO:0000313" key="2">
    <source>
        <dbReference type="Proteomes" id="UP001164250"/>
    </source>
</evidence>
<organism evidence="1 2">
    <name type="scientific">Pistacia atlantica</name>
    <dbReference type="NCBI Taxonomy" id="434234"/>
    <lineage>
        <taxon>Eukaryota</taxon>
        <taxon>Viridiplantae</taxon>
        <taxon>Streptophyta</taxon>
        <taxon>Embryophyta</taxon>
        <taxon>Tracheophyta</taxon>
        <taxon>Spermatophyta</taxon>
        <taxon>Magnoliopsida</taxon>
        <taxon>eudicotyledons</taxon>
        <taxon>Gunneridae</taxon>
        <taxon>Pentapetalae</taxon>
        <taxon>rosids</taxon>
        <taxon>malvids</taxon>
        <taxon>Sapindales</taxon>
        <taxon>Anacardiaceae</taxon>
        <taxon>Pistacia</taxon>
    </lineage>
</organism>
<comment type="caution">
    <text evidence="1">The sequence shown here is derived from an EMBL/GenBank/DDBJ whole genome shotgun (WGS) entry which is preliminary data.</text>
</comment>
<reference evidence="2" key="1">
    <citation type="journal article" date="2023" name="G3 (Bethesda)">
        <title>Genome assembly and association tests identify interacting loci associated with vigor, precocity, and sex in interspecific pistachio rootstocks.</title>
        <authorList>
            <person name="Palmer W."/>
            <person name="Jacygrad E."/>
            <person name="Sagayaradj S."/>
            <person name="Cavanaugh K."/>
            <person name="Han R."/>
            <person name="Bertier L."/>
            <person name="Beede B."/>
            <person name="Kafkas S."/>
            <person name="Golino D."/>
            <person name="Preece J."/>
            <person name="Michelmore R."/>
        </authorList>
    </citation>
    <scope>NUCLEOTIDE SEQUENCE [LARGE SCALE GENOMIC DNA]</scope>
</reference>
<sequence>MPDKRSGHDFGLEALEEIMSSIDNGKVLIIFASYNEAKQHVITSNEGFSRRVLTFLVLKI</sequence>
<dbReference type="Proteomes" id="UP001164250">
    <property type="component" value="Chromosome 5"/>
</dbReference>
<accession>A0ACC1BEB3</accession>
<protein>
    <submittedName>
        <fullName evidence="1">Uncharacterized protein</fullName>
    </submittedName>
</protein>